<proteinExistence type="predicted"/>
<gene>
    <name evidence="4" type="ORF">COT81_03480</name>
</gene>
<evidence type="ECO:0000256" key="3">
    <source>
        <dbReference type="ARBA" id="ARBA00022691"/>
    </source>
</evidence>
<dbReference type="InterPro" id="IPR029063">
    <property type="entry name" value="SAM-dependent_MTases_sf"/>
</dbReference>
<evidence type="ECO:0000256" key="1">
    <source>
        <dbReference type="ARBA" id="ARBA00022603"/>
    </source>
</evidence>
<name>A0A2H0W0X3_9BACT</name>
<dbReference type="AlphaFoldDB" id="A0A2H0W0X3"/>
<evidence type="ECO:0000256" key="2">
    <source>
        <dbReference type="ARBA" id="ARBA00022679"/>
    </source>
</evidence>
<reference evidence="5" key="1">
    <citation type="submission" date="2017-09" db="EMBL/GenBank/DDBJ databases">
        <title>Depth-based differentiation of microbial function through sediment-hosted aquifers and enrichment of novel symbionts in the deep terrestrial subsurface.</title>
        <authorList>
            <person name="Probst A.J."/>
            <person name="Ladd B."/>
            <person name="Jarett J.K."/>
            <person name="Geller-Mcgrath D.E."/>
            <person name="Sieber C.M.K."/>
            <person name="Emerson J.B."/>
            <person name="Anantharaman K."/>
            <person name="Thomas B.C."/>
            <person name="Malmstrom R."/>
            <person name="Stieglmeier M."/>
            <person name="Klingl A."/>
            <person name="Woyke T."/>
            <person name="Ryan C.M."/>
            <person name="Banfield J.F."/>
        </authorList>
    </citation>
    <scope>NUCLEOTIDE SEQUENCE [LARGE SCALE GENOMIC DNA]</scope>
</reference>
<dbReference type="SUPFAM" id="SSF53335">
    <property type="entry name" value="S-adenosyl-L-methionine-dependent methyltransferases"/>
    <property type="match status" value="1"/>
</dbReference>
<dbReference type="PANTHER" id="PTHR13610:SF11">
    <property type="entry name" value="METHYLTRANSFERASE DOMAIN-CONTAINING PROTEIN"/>
    <property type="match status" value="1"/>
</dbReference>
<dbReference type="Proteomes" id="UP000230935">
    <property type="component" value="Unassembled WGS sequence"/>
</dbReference>
<keyword evidence="1" id="KW-0489">Methyltransferase</keyword>
<sequence length="179" mass="20226">MDIDFLALAVQLLISLFVFIILLSAVSATVMAAPWVPTRRTDIKRAIKLTQIKPGQLVYELGCGDGRVCIEFAKTGARVVGFENSIIPYIAAQIRVARSGLGKHITIKYKNFFKIDYSKPDVIYNYLSHSAMKKLEPKFQNEMKPGSKMVSYVFPFPNVKPTVRDKPDENTLSIYVYEK</sequence>
<organism evidence="4 5">
    <name type="scientific">Candidatus Buchananbacteria bacterium CG10_big_fil_rev_8_21_14_0_10_42_9</name>
    <dbReference type="NCBI Taxonomy" id="1974526"/>
    <lineage>
        <taxon>Bacteria</taxon>
        <taxon>Candidatus Buchananiibacteriota</taxon>
    </lineage>
</organism>
<keyword evidence="3" id="KW-0949">S-adenosyl-L-methionine</keyword>
<accession>A0A2H0W0X3</accession>
<evidence type="ECO:0000313" key="4">
    <source>
        <dbReference type="EMBL" id="PIS04998.1"/>
    </source>
</evidence>
<keyword evidence="2" id="KW-0808">Transferase</keyword>
<evidence type="ECO:0000313" key="5">
    <source>
        <dbReference type="Proteomes" id="UP000230935"/>
    </source>
</evidence>
<dbReference type="EMBL" id="PEZZ01000027">
    <property type="protein sequence ID" value="PIS04998.1"/>
    <property type="molecule type" value="Genomic_DNA"/>
</dbReference>
<dbReference type="PANTHER" id="PTHR13610">
    <property type="entry name" value="METHYLTRANSFERASE DOMAIN-CONTAINING PROTEIN"/>
    <property type="match status" value="1"/>
</dbReference>
<evidence type="ECO:0008006" key="6">
    <source>
        <dbReference type="Google" id="ProtNLM"/>
    </source>
</evidence>
<dbReference type="Gene3D" id="3.40.50.150">
    <property type="entry name" value="Vaccinia Virus protein VP39"/>
    <property type="match status" value="1"/>
</dbReference>
<dbReference type="GO" id="GO:0016279">
    <property type="term" value="F:protein-lysine N-methyltransferase activity"/>
    <property type="evidence" value="ECO:0007669"/>
    <property type="project" value="InterPro"/>
</dbReference>
<protein>
    <recommendedName>
        <fullName evidence="6">SAM-dependent methyltransferase</fullName>
    </recommendedName>
</protein>
<comment type="caution">
    <text evidence="4">The sequence shown here is derived from an EMBL/GenBank/DDBJ whole genome shotgun (WGS) entry which is preliminary data.</text>
</comment>
<dbReference type="GO" id="GO:0032259">
    <property type="term" value="P:methylation"/>
    <property type="evidence" value="ECO:0007669"/>
    <property type="project" value="UniProtKB-KW"/>
</dbReference>
<dbReference type="InterPro" id="IPR026170">
    <property type="entry name" value="FAM173A/B"/>
</dbReference>